<evidence type="ECO:0000313" key="1">
    <source>
        <dbReference type="EMBL" id="VUZ54221.1"/>
    </source>
</evidence>
<evidence type="ECO:0000313" key="2">
    <source>
        <dbReference type="Proteomes" id="UP000321570"/>
    </source>
</evidence>
<dbReference type="EMBL" id="CABIJS010000611">
    <property type="protein sequence ID" value="VUZ54221.1"/>
    <property type="molecule type" value="Genomic_DNA"/>
</dbReference>
<protein>
    <submittedName>
        <fullName evidence="1">Uncharacterized protein</fullName>
    </submittedName>
</protein>
<accession>A0A564Z3X8</accession>
<proteinExistence type="predicted"/>
<dbReference type="Proteomes" id="UP000321570">
    <property type="component" value="Unassembled WGS sequence"/>
</dbReference>
<sequence length="117" mass="13287">MIVTEAPLTQPCLRTSPIHTLPSLSYNRPVQIKHTYNYVLTRVLIQVTIQYNTIHTRTHTERLSLVFAPSFPQFFPLGICTEVCSVHPDLINSWCSASLLLAITLIAVRSNELHKMN</sequence>
<reference evidence="1 2" key="1">
    <citation type="submission" date="2019-07" db="EMBL/GenBank/DDBJ databases">
        <authorList>
            <person name="Jastrzebski P J."/>
            <person name="Paukszto L."/>
            <person name="Jastrzebski P J."/>
        </authorList>
    </citation>
    <scope>NUCLEOTIDE SEQUENCE [LARGE SCALE GENOMIC DNA]</scope>
    <source>
        <strain evidence="1 2">WMS-il1</strain>
    </source>
</reference>
<name>A0A564Z3X8_HYMDI</name>
<organism evidence="1 2">
    <name type="scientific">Hymenolepis diminuta</name>
    <name type="common">Rat tapeworm</name>
    <dbReference type="NCBI Taxonomy" id="6216"/>
    <lineage>
        <taxon>Eukaryota</taxon>
        <taxon>Metazoa</taxon>
        <taxon>Spiralia</taxon>
        <taxon>Lophotrochozoa</taxon>
        <taxon>Platyhelminthes</taxon>
        <taxon>Cestoda</taxon>
        <taxon>Eucestoda</taxon>
        <taxon>Cyclophyllidea</taxon>
        <taxon>Hymenolepididae</taxon>
        <taxon>Hymenolepis</taxon>
    </lineage>
</organism>
<keyword evidence="2" id="KW-1185">Reference proteome</keyword>
<gene>
    <name evidence="1" type="ORF">WMSIL1_LOCUS12330</name>
</gene>
<dbReference type="AlphaFoldDB" id="A0A564Z3X8"/>